<dbReference type="RefSeq" id="WP_105869452.1">
    <property type="nucleotide sequence ID" value="NZ_PVLV01000211.1"/>
</dbReference>
<organism evidence="1 2">
    <name type="scientific">Streptomyces solincola</name>
    <dbReference type="NCBI Taxonomy" id="2100817"/>
    <lineage>
        <taxon>Bacteria</taxon>
        <taxon>Bacillati</taxon>
        <taxon>Actinomycetota</taxon>
        <taxon>Actinomycetes</taxon>
        <taxon>Kitasatosporales</taxon>
        <taxon>Streptomycetaceae</taxon>
        <taxon>Streptomyces</taxon>
    </lineage>
</organism>
<name>A0A2S9PVD3_9ACTN</name>
<dbReference type="OrthoDB" id="4296608at2"/>
<dbReference type="EMBL" id="PVLV01000211">
    <property type="protein sequence ID" value="PRH78369.1"/>
    <property type="molecule type" value="Genomic_DNA"/>
</dbReference>
<comment type="caution">
    <text evidence="1">The sequence shown here is derived from an EMBL/GenBank/DDBJ whole genome shotgun (WGS) entry which is preliminary data.</text>
</comment>
<gene>
    <name evidence="1" type="ORF">C6N75_15255</name>
</gene>
<evidence type="ECO:0000313" key="1">
    <source>
        <dbReference type="EMBL" id="PRH78369.1"/>
    </source>
</evidence>
<evidence type="ECO:0000313" key="2">
    <source>
        <dbReference type="Proteomes" id="UP000239322"/>
    </source>
</evidence>
<dbReference type="AlphaFoldDB" id="A0A2S9PVD3"/>
<accession>A0A2S9PVD3</accession>
<protein>
    <submittedName>
        <fullName evidence="1">Uncharacterized protein</fullName>
    </submittedName>
</protein>
<sequence>MSATARRTRRRALATELRTRRRENRAHRDATTRVKVSDFLISVGMPEDDVDRYGSWAGRKIVSEYRAAHFGHEPRKTRKRTKPCKGYPNGRWIKVNVYRADDPALIAGARKYNRTAPYVTEYAPAA</sequence>
<reference evidence="1 2" key="1">
    <citation type="submission" date="2018-03" db="EMBL/GenBank/DDBJ databases">
        <title>Novel Streptomyces sp. from soil.</title>
        <authorList>
            <person name="Tan G.Y.A."/>
            <person name="Lee Z.Y."/>
        </authorList>
    </citation>
    <scope>NUCLEOTIDE SEQUENCE [LARGE SCALE GENOMIC DNA]</scope>
    <source>
        <strain evidence="1 2">ST5x</strain>
    </source>
</reference>
<dbReference type="Proteomes" id="UP000239322">
    <property type="component" value="Unassembled WGS sequence"/>
</dbReference>
<proteinExistence type="predicted"/>
<keyword evidence="2" id="KW-1185">Reference proteome</keyword>